<dbReference type="RefSeq" id="XP_005762517.1">
    <property type="nucleotide sequence ID" value="XM_005762460.1"/>
</dbReference>
<feature type="transmembrane region" description="Helical" evidence="1">
    <location>
        <begin position="251"/>
        <end position="268"/>
    </location>
</feature>
<evidence type="ECO:0000313" key="2">
    <source>
        <dbReference type="EnsemblProtists" id="EOD10088"/>
    </source>
</evidence>
<reference evidence="3" key="1">
    <citation type="journal article" date="2013" name="Nature">
        <title>Pan genome of the phytoplankton Emiliania underpins its global distribution.</title>
        <authorList>
            <person name="Read B.A."/>
            <person name="Kegel J."/>
            <person name="Klute M.J."/>
            <person name="Kuo A."/>
            <person name="Lefebvre S.C."/>
            <person name="Maumus F."/>
            <person name="Mayer C."/>
            <person name="Miller J."/>
            <person name="Monier A."/>
            <person name="Salamov A."/>
            <person name="Young J."/>
            <person name="Aguilar M."/>
            <person name="Claverie J.M."/>
            <person name="Frickenhaus S."/>
            <person name="Gonzalez K."/>
            <person name="Herman E.K."/>
            <person name="Lin Y.C."/>
            <person name="Napier J."/>
            <person name="Ogata H."/>
            <person name="Sarno A.F."/>
            <person name="Shmutz J."/>
            <person name="Schroeder D."/>
            <person name="de Vargas C."/>
            <person name="Verret F."/>
            <person name="von Dassow P."/>
            <person name="Valentin K."/>
            <person name="Van de Peer Y."/>
            <person name="Wheeler G."/>
            <person name="Dacks J.B."/>
            <person name="Delwiche C.F."/>
            <person name="Dyhrman S.T."/>
            <person name="Glockner G."/>
            <person name="John U."/>
            <person name="Richards T."/>
            <person name="Worden A.Z."/>
            <person name="Zhang X."/>
            <person name="Grigoriev I.V."/>
            <person name="Allen A.E."/>
            <person name="Bidle K."/>
            <person name="Borodovsky M."/>
            <person name="Bowler C."/>
            <person name="Brownlee C."/>
            <person name="Cock J.M."/>
            <person name="Elias M."/>
            <person name="Gladyshev V.N."/>
            <person name="Groth M."/>
            <person name="Guda C."/>
            <person name="Hadaegh A."/>
            <person name="Iglesias-Rodriguez M.D."/>
            <person name="Jenkins J."/>
            <person name="Jones B.M."/>
            <person name="Lawson T."/>
            <person name="Leese F."/>
            <person name="Lindquist E."/>
            <person name="Lobanov A."/>
            <person name="Lomsadze A."/>
            <person name="Malik S.B."/>
            <person name="Marsh M.E."/>
            <person name="Mackinder L."/>
            <person name="Mock T."/>
            <person name="Mueller-Roeber B."/>
            <person name="Pagarete A."/>
            <person name="Parker M."/>
            <person name="Probert I."/>
            <person name="Quesneville H."/>
            <person name="Raines C."/>
            <person name="Rensing S.A."/>
            <person name="Riano-Pachon D.M."/>
            <person name="Richier S."/>
            <person name="Rokitta S."/>
            <person name="Shiraiwa Y."/>
            <person name="Soanes D.M."/>
            <person name="van der Giezen M."/>
            <person name="Wahlund T.M."/>
            <person name="Williams B."/>
            <person name="Wilson W."/>
            <person name="Wolfe G."/>
            <person name="Wurch L.L."/>
        </authorList>
    </citation>
    <scope>NUCLEOTIDE SEQUENCE</scope>
</reference>
<feature type="transmembrane region" description="Helical" evidence="1">
    <location>
        <begin position="92"/>
        <end position="111"/>
    </location>
</feature>
<dbReference type="HOGENOM" id="CLU_988459_0_0_1"/>
<sequence>MGLTPDEFRRKGTSLKGTIQLFCALLFLYAASIFFRGEAGFFPDDAAHRAIKGAEIFQEETQLSKTVQTVGGTLVAISVAGSIVAYLSRERWVTFLVLVCLSASTLTLAQLTRSHASSWNDEMEEGRAARFELTDEARYEYGGTPGEWARMRGVYEQEWASCGGGGLHSLSAVLEQLDSSQREQLARGWLARRVRARQWTAPATAPAGAALLGPAEEPLDAKALFCLCELSPPYQRLLGEVDLALGQLGDTFVWLVWGPVAIVLWFSLCTQDRDEYFDPDLL</sequence>
<dbReference type="Proteomes" id="UP000013827">
    <property type="component" value="Unassembled WGS sequence"/>
</dbReference>
<name>A0A0D3IFQ3_EMIH1</name>
<accession>A0A0D3IFQ3</accession>
<organism evidence="2 3">
    <name type="scientific">Emiliania huxleyi (strain CCMP1516)</name>
    <dbReference type="NCBI Taxonomy" id="280463"/>
    <lineage>
        <taxon>Eukaryota</taxon>
        <taxon>Haptista</taxon>
        <taxon>Haptophyta</taxon>
        <taxon>Prymnesiophyceae</taxon>
        <taxon>Isochrysidales</taxon>
        <taxon>Noelaerhabdaceae</taxon>
        <taxon>Emiliania</taxon>
    </lineage>
</organism>
<evidence type="ECO:0000313" key="3">
    <source>
        <dbReference type="Proteomes" id="UP000013827"/>
    </source>
</evidence>
<feature type="transmembrane region" description="Helical" evidence="1">
    <location>
        <begin position="67"/>
        <end position="87"/>
    </location>
</feature>
<proteinExistence type="predicted"/>
<protein>
    <submittedName>
        <fullName evidence="2">Uncharacterized protein</fullName>
    </submittedName>
</protein>
<keyword evidence="3" id="KW-1185">Reference proteome</keyword>
<reference evidence="2" key="2">
    <citation type="submission" date="2024-10" db="UniProtKB">
        <authorList>
            <consortium name="EnsemblProtists"/>
        </authorList>
    </citation>
    <scope>IDENTIFICATION</scope>
</reference>
<dbReference type="GeneID" id="17256187"/>
<dbReference type="PaxDb" id="2903-EOD10088"/>
<dbReference type="EnsemblProtists" id="EOD10088">
    <property type="protein sequence ID" value="EOD10088"/>
    <property type="gene ID" value="EMIHUDRAFT_216274"/>
</dbReference>
<evidence type="ECO:0000256" key="1">
    <source>
        <dbReference type="SAM" id="Phobius"/>
    </source>
</evidence>
<keyword evidence="1" id="KW-0812">Transmembrane</keyword>
<feature type="transmembrane region" description="Helical" evidence="1">
    <location>
        <begin position="18"/>
        <end position="35"/>
    </location>
</feature>
<keyword evidence="1" id="KW-1133">Transmembrane helix</keyword>
<keyword evidence="1" id="KW-0472">Membrane</keyword>
<dbReference type="KEGG" id="ehx:EMIHUDRAFT_216274"/>
<dbReference type="AlphaFoldDB" id="A0A0D3IFQ3"/>